<comment type="caution">
    <text evidence="2">The sequence shown here is derived from an EMBL/GenBank/DDBJ whole genome shotgun (WGS) entry which is preliminary data.</text>
</comment>
<evidence type="ECO:0000256" key="1">
    <source>
        <dbReference type="SAM" id="SignalP"/>
    </source>
</evidence>
<feature type="signal peptide" evidence="1">
    <location>
        <begin position="1"/>
        <end position="25"/>
    </location>
</feature>
<evidence type="ECO:0000313" key="3">
    <source>
        <dbReference type="Proteomes" id="UP001492380"/>
    </source>
</evidence>
<feature type="chain" id="PRO_5046306321" evidence="1">
    <location>
        <begin position="26"/>
        <end position="231"/>
    </location>
</feature>
<sequence>MPSLPLPLFSLLTTILLTLPTPSLAVSWYYLRYYPSSSSQSFTALSGQMVVPALPRAGTYYLWPGLQPTDNSGVYQNVLDGKSGTWWLGSGWCCGNPDLAWGSGFNCYADETVSFSNTWDTPGDASAGWTTSTTHDSTGTTKTDAFALGSKSFNQALFAIELYDEEWDFGALEFRDVVIKSTGTDTAWCTSDPENYNEATAYSISGASATVDESGEGVTCTIERIVLESPA</sequence>
<keyword evidence="3" id="KW-1185">Reference proteome</keyword>
<organism evidence="2 3">
    <name type="scientific">Phyllosticta capitalensis</name>
    <dbReference type="NCBI Taxonomy" id="121624"/>
    <lineage>
        <taxon>Eukaryota</taxon>
        <taxon>Fungi</taxon>
        <taxon>Dikarya</taxon>
        <taxon>Ascomycota</taxon>
        <taxon>Pezizomycotina</taxon>
        <taxon>Dothideomycetes</taxon>
        <taxon>Dothideomycetes incertae sedis</taxon>
        <taxon>Botryosphaeriales</taxon>
        <taxon>Phyllostictaceae</taxon>
        <taxon>Phyllosticta</taxon>
    </lineage>
</organism>
<gene>
    <name evidence="2" type="ORF">HDK90DRAFT_349217</name>
</gene>
<name>A0ABR1YID1_9PEZI</name>
<reference evidence="2 3" key="1">
    <citation type="submission" date="2024-04" db="EMBL/GenBank/DDBJ databases">
        <title>Phyllosticta paracitricarpa is synonymous to the EU quarantine fungus P. citricarpa based on phylogenomic analyses.</title>
        <authorList>
            <consortium name="Lawrence Berkeley National Laboratory"/>
            <person name="Van Ingen-Buijs V.A."/>
            <person name="Van Westerhoven A.C."/>
            <person name="Haridas S."/>
            <person name="Skiadas P."/>
            <person name="Martin F."/>
            <person name="Groenewald J.Z."/>
            <person name="Crous P.W."/>
            <person name="Seidl M.F."/>
        </authorList>
    </citation>
    <scope>NUCLEOTIDE SEQUENCE [LARGE SCALE GENOMIC DNA]</scope>
    <source>
        <strain evidence="2 3">CBS 123374</strain>
    </source>
</reference>
<accession>A0ABR1YID1</accession>
<protein>
    <submittedName>
        <fullName evidence="2">Uncharacterized protein</fullName>
    </submittedName>
</protein>
<keyword evidence="1" id="KW-0732">Signal</keyword>
<dbReference type="EMBL" id="JBBWRZ010000009">
    <property type="protein sequence ID" value="KAK8229168.1"/>
    <property type="molecule type" value="Genomic_DNA"/>
</dbReference>
<proteinExistence type="predicted"/>
<evidence type="ECO:0000313" key="2">
    <source>
        <dbReference type="EMBL" id="KAK8229168.1"/>
    </source>
</evidence>
<dbReference type="Proteomes" id="UP001492380">
    <property type="component" value="Unassembled WGS sequence"/>
</dbReference>